<feature type="transmembrane region" description="Helical" evidence="7">
    <location>
        <begin position="292"/>
        <end position="310"/>
    </location>
</feature>
<evidence type="ECO:0000256" key="1">
    <source>
        <dbReference type="ARBA" id="ARBA00004651"/>
    </source>
</evidence>
<keyword evidence="3 7" id="KW-0812">Transmembrane</keyword>
<evidence type="ECO:0000313" key="9">
    <source>
        <dbReference type="EMBL" id="MCZ4520488.1"/>
    </source>
</evidence>
<dbReference type="InterPro" id="IPR020846">
    <property type="entry name" value="MFS_dom"/>
</dbReference>
<dbReference type="PANTHER" id="PTHR43124:SF3">
    <property type="entry name" value="CHLORAMPHENICOL EFFLUX PUMP RV0191"/>
    <property type="match status" value="1"/>
</dbReference>
<evidence type="ECO:0000256" key="2">
    <source>
        <dbReference type="ARBA" id="ARBA00022475"/>
    </source>
</evidence>
<dbReference type="InterPro" id="IPR036259">
    <property type="entry name" value="MFS_trans_sf"/>
</dbReference>
<reference evidence="9" key="1">
    <citation type="submission" date="2022-12" db="EMBL/GenBank/DDBJ databases">
        <authorList>
            <person name="Krivoruchko A.V."/>
            <person name="Elkin A."/>
        </authorList>
    </citation>
    <scope>NUCLEOTIDE SEQUENCE</scope>
    <source>
        <strain evidence="9">IEGM 1391</strain>
    </source>
</reference>
<protein>
    <submittedName>
        <fullName evidence="9">MFS transporter</fullName>
    </submittedName>
</protein>
<feature type="transmembrane region" description="Helical" evidence="7">
    <location>
        <begin position="316"/>
        <end position="340"/>
    </location>
</feature>
<feature type="transmembrane region" description="Helical" evidence="7">
    <location>
        <begin position="265"/>
        <end position="285"/>
    </location>
</feature>
<dbReference type="Gene3D" id="1.20.1250.20">
    <property type="entry name" value="MFS general substrate transporter like domains"/>
    <property type="match status" value="1"/>
</dbReference>
<comment type="caution">
    <text evidence="9">The sequence shown here is derived from an EMBL/GenBank/DDBJ whole genome shotgun (WGS) entry which is preliminary data.</text>
</comment>
<feature type="transmembrane region" description="Helical" evidence="7">
    <location>
        <begin position="379"/>
        <end position="399"/>
    </location>
</feature>
<dbReference type="CDD" id="cd17324">
    <property type="entry name" value="MFS_NepI_like"/>
    <property type="match status" value="1"/>
</dbReference>
<dbReference type="EMBL" id="JAPWIJ010000007">
    <property type="protein sequence ID" value="MCZ4520488.1"/>
    <property type="molecule type" value="Genomic_DNA"/>
</dbReference>
<dbReference type="PROSITE" id="PS50850">
    <property type="entry name" value="MFS"/>
    <property type="match status" value="1"/>
</dbReference>
<proteinExistence type="predicted"/>
<feature type="transmembrane region" description="Helical" evidence="7">
    <location>
        <begin position="125"/>
        <end position="144"/>
    </location>
</feature>
<evidence type="ECO:0000256" key="4">
    <source>
        <dbReference type="ARBA" id="ARBA00022989"/>
    </source>
</evidence>
<gene>
    <name evidence="9" type="ORF">O4220_18405</name>
</gene>
<comment type="subcellular location">
    <subcellularLocation>
        <location evidence="1">Cell membrane</location>
        <topology evidence="1">Multi-pass membrane protein</topology>
    </subcellularLocation>
</comment>
<feature type="transmembrane region" description="Helical" evidence="7">
    <location>
        <begin position="28"/>
        <end position="46"/>
    </location>
</feature>
<dbReference type="RefSeq" id="WP_269606833.1">
    <property type="nucleotide sequence ID" value="NZ_JAPWIJ010000007.1"/>
</dbReference>
<organism evidence="9 10">
    <name type="scientific">Rhodococcus ruber</name>
    <dbReference type="NCBI Taxonomy" id="1830"/>
    <lineage>
        <taxon>Bacteria</taxon>
        <taxon>Bacillati</taxon>
        <taxon>Actinomycetota</taxon>
        <taxon>Actinomycetes</taxon>
        <taxon>Mycobacteriales</taxon>
        <taxon>Nocardiaceae</taxon>
        <taxon>Rhodococcus</taxon>
    </lineage>
</organism>
<feature type="region of interest" description="Disordered" evidence="6">
    <location>
        <begin position="1"/>
        <end position="24"/>
    </location>
</feature>
<evidence type="ECO:0000259" key="8">
    <source>
        <dbReference type="PROSITE" id="PS50850"/>
    </source>
</evidence>
<evidence type="ECO:0000256" key="7">
    <source>
        <dbReference type="SAM" id="Phobius"/>
    </source>
</evidence>
<evidence type="ECO:0000256" key="3">
    <source>
        <dbReference type="ARBA" id="ARBA00022692"/>
    </source>
</evidence>
<dbReference type="Pfam" id="PF07690">
    <property type="entry name" value="MFS_1"/>
    <property type="match status" value="1"/>
</dbReference>
<keyword evidence="5 7" id="KW-0472">Membrane</keyword>
<feature type="transmembrane region" description="Helical" evidence="7">
    <location>
        <begin position="352"/>
        <end position="373"/>
    </location>
</feature>
<dbReference type="PANTHER" id="PTHR43124">
    <property type="entry name" value="PURINE EFFLUX PUMP PBUE"/>
    <property type="match status" value="1"/>
</dbReference>
<keyword evidence="2" id="KW-1003">Cell membrane</keyword>
<keyword evidence="10" id="KW-1185">Reference proteome</keyword>
<feature type="domain" description="Major facilitator superfamily (MFS) profile" evidence="8">
    <location>
        <begin position="32"/>
        <end position="403"/>
    </location>
</feature>
<evidence type="ECO:0000313" key="10">
    <source>
        <dbReference type="Proteomes" id="UP001081071"/>
    </source>
</evidence>
<feature type="transmembrane region" description="Helical" evidence="7">
    <location>
        <begin position="156"/>
        <end position="178"/>
    </location>
</feature>
<feature type="transmembrane region" description="Helical" evidence="7">
    <location>
        <begin position="99"/>
        <end position="119"/>
    </location>
</feature>
<keyword evidence="4 7" id="KW-1133">Transmembrane helix</keyword>
<feature type="transmembrane region" description="Helical" evidence="7">
    <location>
        <begin position="66"/>
        <end position="87"/>
    </location>
</feature>
<evidence type="ECO:0000256" key="5">
    <source>
        <dbReference type="ARBA" id="ARBA00023136"/>
    </source>
</evidence>
<dbReference type="Proteomes" id="UP001081071">
    <property type="component" value="Unassembled WGS sequence"/>
</dbReference>
<evidence type="ECO:0000256" key="6">
    <source>
        <dbReference type="SAM" id="MobiDB-lite"/>
    </source>
</evidence>
<feature type="transmembrane region" description="Helical" evidence="7">
    <location>
        <begin position="224"/>
        <end position="245"/>
    </location>
</feature>
<dbReference type="InterPro" id="IPR011701">
    <property type="entry name" value="MFS"/>
</dbReference>
<dbReference type="SUPFAM" id="SSF103473">
    <property type="entry name" value="MFS general substrate transporter"/>
    <property type="match status" value="1"/>
</dbReference>
<sequence>MTNPEVIQGSSDSSTTPMPAGGRSTQRLPWSALLAMSATAFIVIMTETLPAGLLPQLSGGLGVGEAAAGQLISAYALGAVLFAIPAITFMRSWRRKPILLIAVGGFVVANTITALAPGFEIALSARFVAGAFSGVVWGILAGYARKIAPPALAGKALTVAMAGTPVAFAVGTPLATYLGTLIGWRWTFGLMSVIALGLIAWVVVSVPDSDGQNSTAQTPLSRVFLLSGVAPIIAVVLGWFLAHNLLYTYIAPIIDDMDVGLRVDVVLAVFGVAAMASIAVVGALADRILRRLVLIYLIAFALGATALALAGSNPAVFVVAVILWGMSFGGAAPLLQTALADASGPDADVANSILTTVANAAIFLGSAMGGILLSGAGPGSFPVVTLGLVACTLLAAVAARRHGLPPGARQ</sequence>
<feature type="transmembrane region" description="Helical" evidence="7">
    <location>
        <begin position="184"/>
        <end position="204"/>
    </location>
</feature>
<name>A0ABT4MI60_9NOCA</name>
<dbReference type="InterPro" id="IPR050189">
    <property type="entry name" value="MFS_Efflux_Transporters"/>
</dbReference>
<accession>A0ABT4MI60</accession>